<dbReference type="OrthoDB" id="20872at2759"/>
<dbReference type="InterPro" id="IPR002110">
    <property type="entry name" value="Ankyrin_rpt"/>
</dbReference>
<evidence type="ECO:0000313" key="4">
    <source>
        <dbReference type="Proteomes" id="UP000813427"/>
    </source>
</evidence>
<dbReference type="Proteomes" id="UP000813427">
    <property type="component" value="Unassembled WGS sequence"/>
</dbReference>
<dbReference type="SUPFAM" id="SSF48403">
    <property type="entry name" value="Ankyrin repeat"/>
    <property type="match status" value="1"/>
</dbReference>
<dbReference type="SMART" id="SM00248">
    <property type="entry name" value="ANK"/>
    <property type="match status" value="3"/>
</dbReference>
<name>A0A8K0RQI5_9HYPO</name>
<accession>A0A8K0RQI5</accession>
<keyword evidence="2" id="KW-0040">ANK repeat</keyword>
<evidence type="ECO:0000256" key="1">
    <source>
        <dbReference type="ARBA" id="ARBA00022737"/>
    </source>
</evidence>
<dbReference type="InterPro" id="IPR036770">
    <property type="entry name" value="Ankyrin_rpt-contain_sf"/>
</dbReference>
<proteinExistence type="predicted"/>
<dbReference type="PANTHER" id="PTHR24198:SF194">
    <property type="entry name" value="INVERSIN-A"/>
    <property type="match status" value="1"/>
</dbReference>
<keyword evidence="4" id="KW-1185">Reference proteome</keyword>
<dbReference type="EMBL" id="JAGPXF010000008">
    <property type="protein sequence ID" value="KAH7233696.1"/>
    <property type="molecule type" value="Genomic_DNA"/>
</dbReference>
<protein>
    <submittedName>
        <fullName evidence="3">Ankyrin repeat-containing domain protein</fullName>
    </submittedName>
</protein>
<dbReference type="Pfam" id="PF12796">
    <property type="entry name" value="Ank_2"/>
    <property type="match status" value="1"/>
</dbReference>
<keyword evidence="1" id="KW-0677">Repeat</keyword>
<sequence>MALERAGLEQVDEEYWKLHIEEDIKPYGCLYPRCSRSLVLFAHRQEWESHMKSKHPSHWMQTVHTLTWFCDVDHNDTLAFETELQRREHVLDPALHPNREELPNEPQLAATTVRHKDHEASYGGYDGITKLLVNHGANIHIADQRYGRTALAWADFNDYETLVGTLTEAGGNPDAFDNFGRTLLGQAVEGGDEGTARILMAANADCELRDLKSGRTPLA</sequence>
<evidence type="ECO:0000313" key="3">
    <source>
        <dbReference type="EMBL" id="KAH7233696.1"/>
    </source>
</evidence>
<organism evidence="3 4">
    <name type="scientific">Fusarium tricinctum</name>
    <dbReference type="NCBI Taxonomy" id="61284"/>
    <lineage>
        <taxon>Eukaryota</taxon>
        <taxon>Fungi</taxon>
        <taxon>Dikarya</taxon>
        <taxon>Ascomycota</taxon>
        <taxon>Pezizomycotina</taxon>
        <taxon>Sordariomycetes</taxon>
        <taxon>Hypocreomycetidae</taxon>
        <taxon>Hypocreales</taxon>
        <taxon>Nectriaceae</taxon>
        <taxon>Fusarium</taxon>
        <taxon>Fusarium tricinctum species complex</taxon>
    </lineage>
</organism>
<dbReference type="Gene3D" id="1.25.40.20">
    <property type="entry name" value="Ankyrin repeat-containing domain"/>
    <property type="match status" value="1"/>
</dbReference>
<comment type="caution">
    <text evidence="3">The sequence shown here is derived from an EMBL/GenBank/DDBJ whole genome shotgun (WGS) entry which is preliminary data.</text>
</comment>
<dbReference type="PANTHER" id="PTHR24198">
    <property type="entry name" value="ANKYRIN REPEAT AND PROTEIN KINASE DOMAIN-CONTAINING PROTEIN"/>
    <property type="match status" value="1"/>
</dbReference>
<evidence type="ECO:0000256" key="2">
    <source>
        <dbReference type="ARBA" id="ARBA00023043"/>
    </source>
</evidence>
<dbReference type="AlphaFoldDB" id="A0A8K0RQI5"/>
<gene>
    <name evidence="3" type="ORF">BKA59DRAFT_549902</name>
</gene>
<reference evidence="3" key="1">
    <citation type="journal article" date="2021" name="Nat. Commun.">
        <title>Genetic determinants of endophytism in the Arabidopsis root mycobiome.</title>
        <authorList>
            <person name="Mesny F."/>
            <person name="Miyauchi S."/>
            <person name="Thiergart T."/>
            <person name="Pickel B."/>
            <person name="Atanasova L."/>
            <person name="Karlsson M."/>
            <person name="Huettel B."/>
            <person name="Barry K.W."/>
            <person name="Haridas S."/>
            <person name="Chen C."/>
            <person name="Bauer D."/>
            <person name="Andreopoulos W."/>
            <person name="Pangilinan J."/>
            <person name="LaButti K."/>
            <person name="Riley R."/>
            <person name="Lipzen A."/>
            <person name="Clum A."/>
            <person name="Drula E."/>
            <person name="Henrissat B."/>
            <person name="Kohler A."/>
            <person name="Grigoriev I.V."/>
            <person name="Martin F.M."/>
            <person name="Hacquard S."/>
        </authorList>
    </citation>
    <scope>NUCLEOTIDE SEQUENCE</scope>
    <source>
        <strain evidence="3">MPI-SDFR-AT-0068</strain>
    </source>
</reference>